<keyword evidence="2" id="KW-0805">Transcription regulation</keyword>
<gene>
    <name evidence="10" type="ORF">BDA96_03G245400</name>
</gene>
<dbReference type="AlphaFoldDB" id="A0A921RGJ7"/>
<dbReference type="OrthoDB" id="662136at2759"/>
<feature type="region of interest" description="Disordered" evidence="8">
    <location>
        <begin position="82"/>
        <end position="142"/>
    </location>
</feature>
<keyword evidence="5" id="KW-0539">Nucleus</keyword>
<feature type="compositionally biased region" description="Basic residues" evidence="8">
    <location>
        <begin position="217"/>
        <end position="229"/>
    </location>
</feature>
<comment type="function">
    <text evidence="6">Transcription factor. Interacts specifically with the W box (5'-(T)TGAC[CT]-3'), a frequently occurring elicitor-responsive cis-acting element.</text>
</comment>
<evidence type="ECO:0000256" key="5">
    <source>
        <dbReference type="ARBA" id="ARBA00023242"/>
    </source>
</evidence>
<evidence type="ECO:0000256" key="7">
    <source>
        <dbReference type="ARBA" id="ARBA00060761"/>
    </source>
</evidence>
<dbReference type="InterPro" id="IPR036576">
    <property type="entry name" value="WRKY_dom_sf"/>
</dbReference>
<comment type="caution">
    <text evidence="10">The sequence shown here is derived from an EMBL/GenBank/DDBJ whole genome shotgun (WGS) entry which is preliminary data.</text>
</comment>
<dbReference type="Gene3D" id="2.20.25.80">
    <property type="entry name" value="WRKY domain"/>
    <property type="match status" value="1"/>
</dbReference>
<dbReference type="SMART" id="SM00774">
    <property type="entry name" value="WRKY"/>
    <property type="match status" value="1"/>
</dbReference>
<feature type="compositionally biased region" description="Pro residues" evidence="8">
    <location>
        <begin position="122"/>
        <end position="132"/>
    </location>
</feature>
<accession>A0A921RGJ7</accession>
<evidence type="ECO:0000256" key="2">
    <source>
        <dbReference type="ARBA" id="ARBA00023015"/>
    </source>
</evidence>
<evidence type="ECO:0000256" key="8">
    <source>
        <dbReference type="SAM" id="MobiDB-lite"/>
    </source>
</evidence>
<feature type="domain" description="WRKY" evidence="9">
    <location>
        <begin position="244"/>
        <end position="304"/>
    </location>
</feature>
<organism evidence="10 11">
    <name type="scientific">Sorghum bicolor</name>
    <name type="common">Sorghum</name>
    <name type="synonym">Sorghum vulgare</name>
    <dbReference type="NCBI Taxonomy" id="4558"/>
    <lineage>
        <taxon>Eukaryota</taxon>
        <taxon>Viridiplantae</taxon>
        <taxon>Streptophyta</taxon>
        <taxon>Embryophyta</taxon>
        <taxon>Tracheophyta</taxon>
        <taxon>Spermatophyta</taxon>
        <taxon>Magnoliopsida</taxon>
        <taxon>Liliopsida</taxon>
        <taxon>Poales</taxon>
        <taxon>Poaceae</taxon>
        <taxon>PACMAD clade</taxon>
        <taxon>Panicoideae</taxon>
        <taxon>Andropogonodae</taxon>
        <taxon>Andropogoneae</taxon>
        <taxon>Sorghinae</taxon>
        <taxon>Sorghum</taxon>
    </lineage>
</organism>
<name>A0A921RGJ7_SORBI</name>
<keyword evidence="4" id="KW-0804">Transcription</keyword>
<feature type="compositionally biased region" description="Polar residues" evidence="8">
    <location>
        <begin position="196"/>
        <end position="205"/>
    </location>
</feature>
<comment type="subcellular location">
    <subcellularLocation>
        <location evidence="1">Nucleus</location>
    </subcellularLocation>
</comment>
<dbReference type="GO" id="GO:0003700">
    <property type="term" value="F:DNA-binding transcription factor activity"/>
    <property type="evidence" value="ECO:0007669"/>
    <property type="project" value="InterPro"/>
</dbReference>
<dbReference type="GO" id="GO:0005634">
    <property type="term" value="C:nucleus"/>
    <property type="evidence" value="ECO:0007669"/>
    <property type="project" value="UniProtKB-SubCell"/>
</dbReference>
<dbReference type="PANTHER" id="PTHR32096:SF23">
    <property type="entry name" value="OS01G0624700 PROTEIN"/>
    <property type="match status" value="1"/>
</dbReference>
<dbReference type="Gramene" id="EES03310">
    <property type="protein sequence ID" value="EES03310"/>
    <property type="gene ID" value="SORBI_3003G226600"/>
</dbReference>
<feature type="region of interest" description="Disordered" evidence="8">
    <location>
        <begin position="313"/>
        <end position="364"/>
    </location>
</feature>
<protein>
    <recommendedName>
        <fullName evidence="9">WRKY domain-containing protein</fullName>
    </recommendedName>
</protein>
<evidence type="ECO:0000256" key="1">
    <source>
        <dbReference type="ARBA" id="ARBA00004123"/>
    </source>
</evidence>
<dbReference type="Pfam" id="PF03106">
    <property type="entry name" value="WRKY"/>
    <property type="match status" value="1"/>
</dbReference>
<reference evidence="10" key="1">
    <citation type="journal article" date="2019" name="BMC Genomics">
        <title>A new reference genome for Sorghum bicolor reveals high levels of sequence similarity between sweet and grain genotypes: implications for the genetics of sugar metabolism.</title>
        <authorList>
            <person name="Cooper E.A."/>
            <person name="Brenton Z.W."/>
            <person name="Flinn B.S."/>
            <person name="Jenkins J."/>
            <person name="Shu S."/>
            <person name="Flowers D."/>
            <person name="Luo F."/>
            <person name="Wang Y."/>
            <person name="Xia P."/>
            <person name="Barry K."/>
            <person name="Daum C."/>
            <person name="Lipzen A."/>
            <person name="Yoshinaga Y."/>
            <person name="Schmutz J."/>
            <person name="Saski C."/>
            <person name="Vermerris W."/>
            <person name="Kresovich S."/>
        </authorList>
    </citation>
    <scope>NUCLEOTIDE SEQUENCE</scope>
</reference>
<feature type="compositionally biased region" description="Low complexity" evidence="8">
    <location>
        <begin position="82"/>
        <end position="92"/>
    </location>
</feature>
<evidence type="ECO:0000256" key="4">
    <source>
        <dbReference type="ARBA" id="ARBA00023163"/>
    </source>
</evidence>
<evidence type="ECO:0000313" key="10">
    <source>
        <dbReference type="EMBL" id="KAG0538545.1"/>
    </source>
</evidence>
<dbReference type="GO" id="GO:0043565">
    <property type="term" value="F:sequence-specific DNA binding"/>
    <property type="evidence" value="ECO:0007669"/>
    <property type="project" value="InterPro"/>
</dbReference>
<proteinExistence type="inferred from homology"/>
<feature type="region of interest" description="Disordered" evidence="8">
    <location>
        <begin position="193"/>
        <end position="249"/>
    </location>
</feature>
<evidence type="ECO:0000256" key="3">
    <source>
        <dbReference type="ARBA" id="ARBA00023125"/>
    </source>
</evidence>
<evidence type="ECO:0000259" key="9">
    <source>
        <dbReference type="PROSITE" id="PS50811"/>
    </source>
</evidence>
<dbReference type="Proteomes" id="UP000807115">
    <property type="component" value="Chromosome 3"/>
</dbReference>
<dbReference type="FunFam" id="2.20.25.80:FF:000005">
    <property type="entry name" value="probable WRKY transcription factor 14"/>
    <property type="match status" value="1"/>
</dbReference>
<evidence type="ECO:0000313" key="11">
    <source>
        <dbReference type="Proteomes" id="UP000807115"/>
    </source>
</evidence>
<comment type="similarity">
    <text evidence="7">Belongs to the WRKY group II-e family.</text>
</comment>
<dbReference type="EMBL" id="CM027682">
    <property type="protein sequence ID" value="KAG0538545.1"/>
    <property type="molecule type" value="Genomic_DNA"/>
</dbReference>
<dbReference type="PROSITE" id="PS50811">
    <property type="entry name" value="WRKY"/>
    <property type="match status" value="1"/>
</dbReference>
<keyword evidence="3" id="KW-0238">DNA-binding</keyword>
<dbReference type="SUPFAM" id="SSF118290">
    <property type="entry name" value="WRKY DNA-binding domain"/>
    <property type="match status" value="1"/>
</dbReference>
<sequence>MRACGGRALLDCQCQKSTHPFLLLQSPAYGQERSSTHASPLCSSKAPARRARSWFMRGVLLRMAEHFNDWDLQAVVRSCGSVAAHPDPAAPRAEPDAAPPEPTTTTPVAAPPERPPGARATPPTPVAVPVPVPVRGQEQRAPPPVAAKAAALLYDLEYLDLDHKPFLMPVVAPSPRAGDNGRGEREVMISFPAGAASTSGMQQRASPPGRKPGARTPRPKRSKKSQLKKVVREMPVADGGSSSSDPWAWRKYGQKPIKGSPYPRGYYKCSSMKGCMARKLVERSPAKPGVLIVTYMAEHCHPVPTQLNALAGTTRHKTSSSGAASSPKSHEQGQAVEKAAGRGAGDREHGNNETSSSMAGEFGGEEIAVAIDDDEFWPAGMDLDELLAPVDDDFDFEHVVEEEDGVLGRRLSL</sequence>
<evidence type="ECO:0000256" key="6">
    <source>
        <dbReference type="ARBA" id="ARBA00059805"/>
    </source>
</evidence>
<reference evidence="10" key="2">
    <citation type="submission" date="2020-10" db="EMBL/GenBank/DDBJ databases">
        <authorList>
            <person name="Cooper E.A."/>
            <person name="Brenton Z.W."/>
            <person name="Flinn B.S."/>
            <person name="Jenkins J."/>
            <person name="Shu S."/>
            <person name="Flowers D."/>
            <person name="Luo F."/>
            <person name="Wang Y."/>
            <person name="Xia P."/>
            <person name="Barry K."/>
            <person name="Daum C."/>
            <person name="Lipzen A."/>
            <person name="Yoshinaga Y."/>
            <person name="Schmutz J."/>
            <person name="Saski C."/>
            <person name="Vermerris W."/>
            <person name="Kresovich S."/>
        </authorList>
    </citation>
    <scope>NUCLEOTIDE SEQUENCE</scope>
</reference>
<dbReference type="PANTHER" id="PTHR32096">
    <property type="entry name" value="WRKY TRANSCRIPTION FACTOR 30-RELATED-RELATED"/>
    <property type="match status" value="1"/>
</dbReference>
<dbReference type="KEGG" id="sbi:8084855"/>
<dbReference type="InterPro" id="IPR044810">
    <property type="entry name" value="WRKY_plant"/>
</dbReference>
<dbReference type="OMA" id="KGRHEVM"/>
<dbReference type="InterPro" id="IPR003657">
    <property type="entry name" value="WRKY_dom"/>
</dbReference>